<sequence length="894" mass="93612">MLVSAGWYSVSAQSVVPFNPRASTPASSTGTYNIKGDFQMLGNSNLVAANDLTGSSTSQSNATNMVYLNVEPATGIVNSSSATLQFPSISGVDPACSEIVYAGLYWSGRADNGGTATNTFSVTSGAVAASNTNVTNGNSSNGYNLTIATANDTSNGGNNGTLTTYTFAPQGSGDAVVFRFYTWRTTTSNNSYTNKVTVQVGTGTVQTLPGTASGSLFNSNYSVTLSTPYALPTGNGLVTVLRKVRGENQAVSNSFYATVNTPATAGTTANLDKAKVKFKFAGDTYQDVTALGGTAINYPSTNYGQMYAGYADVTAYVKAHGAGNYTVANIALREGDGGNTGYYGSWGLVVVYKNPFMVDKSITVFDGYGYMASGGGTQTLNVSGFSTPPSGAINATIGVMGGEGDRSISGDPFSIQQKNTATYRYLDHNGNTSTTASGAFDNFFDSSITIAGNPPRNPSHLNNYGSDIHMLNLVNTSNSIIGNGQTSTSFQYGSTQDTYIIYSIAFSVDNYVPQPTSSVSASSSPNGSTVNPGDNYTIDYNITNPGNEAVNNATLTIPVPFNQEYVSSSVNNWDVSLLGPQVSPVFTPAAPGQTTGGTLTWNLGTLPLLSIADRNKILASLHAEFRITTDCLLLTAVTCAGITEQNSYMTGTGQESGQTVQLNTITGSTTTSGGCTVPSTNPFGFALNVDPSTLNCPSNILTDPSNPSHTIVTYTSVASTIPRATITNDFPAGTIFYTKSPTDPTFNAITDVFTGDFSAPASGSDPAIRYYAVAPHMPNNCYFIISVSRGLCYDLPAGGTGTDTKHGITLLQRAAPGNSNWPMIRKSAHTVLESNSKGFVITRMTSDPAQTAAANYITKITNPQEGMMVYDVFAKCLKIYDGTAWKCFNTAACP</sequence>
<organism evidence="1 2">
    <name type="scientific">Kaistella carnis</name>
    <dbReference type="NCBI Taxonomy" id="1241979"/>
    <lineage>
        <taxon>Bacteria</taxon>
        <taxon>Pseudomonadati</taxon>
        <taxon>Bacteroidota</taxon>
        <taxon>Flavobacteriia</taxon>
        <taxon>Flavobacteriales</taxon>
        <taxon>Weeksellaceae</taxon>
        <taxon>Chryseobacterium group</taxon>
        <taxon>Kaistella</taxon>
    </lineage>
</organism>
<protein>
    <recommendedName>
        <fullName evidence="3">DUF11 domain-containing protein</fullName>
    </recommendedName>
</protein>
<dbReference type="KEGG" id="ccas:EIB73_13120"/>
<gene>
    <name evidence="1" type="ORF">EIB73_13120</name>
</gene>
<name>A0A3G8XQK1_9FLAO</name>
<evidence type="ECO:0000313" key="1">
    <source>
        <dbReference type="EMBL" id="AZI34057.1"/>
    </source>
</evidence>
<accession>A0A3G8XQK1</accession>
<dbReference type="AlphaFoldDB" id="A0A3G8XQK1"/>
<dbReference type="Proteomes" id="UP000270185">
    <property type="component" value="Chromosome"/>
</dbReference>
<dbReference type="OrthoDB" id="2582440at2"/>
<evidence type="ECO:0000313" key="2">
    <source>
        <dbReference type="Proteomes" id="UP000270185"/>
    </source>
</evidence>
<dbReference type="RefSeq" id="WP_125025693.1">
    <property type="nucleotide sequence ID" value="NZ_CP034159.1"/>
</dbReference>
<keyword evidence="2" id="KW-1185">Reference proteome</keyword>
<reference evidence="2" key="1">
    <citation type="submission" date="2018-11" db="EMBL/GenBank/DDBJ databases">
        <title>Proposal to divide the Flavobacteriaceae and reorganize its genera based on Amino Acid Identity values calculated from whole genome sequences.</title>
        <authorList>
            <person name="Nicholson A.C."/>
            <person name="Gulvik C.A."/>
            <person name="Whitney A.M."/>
            <person name="Humrighouse B.W."/>
            <person name="Bell M."/>
            <person name="Holmes B."/>
            <person name="Steigerwalt A.G."/>
            <person name="Villarma A."/>
            <person name="Sheth M."/>
            <person name="Batra D."/>
            <person name="Pryor J."/>
            <person name="Bernardet J.-F."/>
            <person name="Hugo C."/>
            <person name="Kampfer P."/>
            <person name="Newman J.D."/>
            <person name="McQuiston J.R."/>
        </authorList>
    </citation>
    <scope>NUCLEOTIDE SEQUENCE [LARGE SCALE GENOMIC DNA]</scope>
    <source>
        <strain evidence="2">G0081</strain>
    </source>
</reference>
<proteinExistence type="predicted"/>
<evidence type="ECO:0008006" key="3">
    <source>
        <dbReference type="Google" id="ProtNLM"/>
    </source>
</evidence>
<dbReference type="EMBL" id="CP034159">
    <property type="protein sequence ID" value="AZI34057.1"/>
    <property type="molecule type" value="Genomic_DNA"/>
</dbReference>